<sequence>MTDEIGDIFVGLGSSIIKDVKFRDSWVFAGGSGTKEKSPFDKPQPMLACCRTEMESRVRVKVQRTRRAQEGRWTTTSARESGSEGVSDLIIQLKKPLNPVRVSKSHQELHRELRMTHKTWGLHKVAHTRMLNIHTNTRTHTHTHTDINCLNFSLTEVHVWRGSQSSSMFWNRGTGNRGEAEEENKNRFSLQQELLKRHQRLKELERELKAQKQCLQSSPEFIRVKESLRCTTILDVGRRQFKRTD</sequence>
<organism evidence="3 4">
    <name type="scientific">Salmo salar</name>
    <name type="common">Atlantic salmon</name>
    <dbReference type="NCBI Taxonomy" id="8030"/>
    <lineage>
        <taxon>Eukaryota</taxon>
        <taxon>Metazoa</taxon>
        <taxon>Chordata</taxon>
        <taxon>Craniata</taxon>
        <taxon>Vertebrata</taxon>
        <taxon>Euteleostomi</taxon>
        <taxon>Actinopterygii</taxon>
        <taxon>Neopterygii</taxon>
        <taxon>Teleostei</taxon>
        <taxon>Protacanthopterygii</taxon>
        <taxon>Salmoniformes</taxon>
        <taxon>Salmonidae</taxon>
        <taxon>Salmoninae</taxon>
        <taxon>Salmo</taxon>
    </lineage>
</organism>
<proteinExistence type="predicted"/>
<dbReference type="Proteomes" id="UP001652741">
    <property type="component" value="Chromosome ssa22"/>
</dbReference>
<dbReference type="PANTHER" id="PTHR16768">
    <property type="entry name" value="DOWN REGULATED IN RENAL CARCINOMA 1/TU3A"/>
    <property type="match status" value="1"/>
</dbReference>
<dbReference type="InterPro" id="IPR009533">
    <property type="entry name" value="FAM107"/>
</dbReference>
<protein>
    <submittedName>
        <fullName evidence="4">Actin-associated protein FAM107A-like isoform X1</fullName>
    </submittedName>
</protein>
<feature type="coiled-coil region" evidence="2">
    <location>
        <begin position="187"/>
        <end position="218"/>
    </location>
</feature>
<dbReference type="RefSeq" id="XP_045561771.1">
    <property type="nucleotide sequence ID" value="XM_045705815.1"/>
</dbReference>
<keyword evidence="3" id="KW-1185">Reference proteome</keyword>
<dbReference type="PANTHER" id="PTHR16768:SF5">
    <property type="entry name" value="FI14214P"/>
    <property type="match status" value="1"/>
</dbReference>
<evidence type="ECO:0000313" key="4">
    <source>
        <dbReference type="RefSeq" id="XP_045561771.1"/>
    </source>
</evidence>
<dbReference type="Pfam" id="PF06625">
    <property type="entry name" value="DUF1151"/>
    <property type="match status" value="2"/>
</dbReference>
<evidence type="ECO:0000313" key="3">
    <source>
        <dbReference type="Proteomes" id="UP001652741"/>
    </source>
</evidence>
<keyword evidence="1 2" id="KW-0175">Coiled coil</keyword>
<name>A0ABM3DSI6_SALSA</name>
<accession>A0ABM3DSI6</accession>
<reference evidence="4" key="1">
    <citation type="submission" date="2025-08" db="UniProtKB">
        <authorList>
            <consortium name="RefSeq"/>
        </authorList>
    </citation>
    <scope>IDENTIFICATION</scope>
</reference>
<evidence type="ECO:0000256" key="2">
    <source>
        <dbReference type="SAM" id="Coils"/>
    </source>
</evidence>
<evidence type="ECO:0000256" key="1">
    <source>
        <dbReference type="ARBA" id="ARBA00023054"/>
    </source>
</evidence>
<dbReference type="GeneID" id="123729720"/>
<gene>
    <name evidence="4" type="primary">LOC123729720</name>
</gene>